<dbReference type="EMBL" id="JAHUTI010082745">
    <property type="protein sequence ID" value="MED6259238.1"/>
    <property type="molecule type" value="Genomic_DNA"/>
</dbReference>
<evidence type="ECO:0000313" key="2">
    <source>
        <dbReference type="Proteomes" id="UP001345963"/>
    </source>
</evidence>
<proteinExistence type="predicted"/>
<dbReference type="Proteomes" id="UP001345963">
    <property type="component" value="Unassembled WGS sequence"/>
</dbReference>
<evidence type="ECO:0000313" key="1">
    <source>
        <dbReference type="EMBL" id="MED6259238.1"/>
    </source>
</evidence>
<organism evidence="1 2">
    <name type="scientific">Ataeniobius toweri</name>
    <dbReference type="NCBI Taxonomy" id="208326"/>
    <lineage>
        <taxon>Eukaryota</taxon>
        <taxon>Metazoa</taxon>
        <taxon>Chordata</taxon>
        <taxon>Craniata</taxon>
        <taxon>Vertebrata</taxon>
        <taxon>Euteleostomi</taxon>
        <taxon>Actinopterygii</taxon>
        <taxon>Neopterygii</taxon>
        <taxon>Teleostei</taxon>
        <taxon>Neoteleostei</taxon>
        <taxon>Acanthomorphata</taxon>
        <taxon>Ovalentaria</taxon>
        <taxon>Atherinomorphae</taxon>
        <taxon>Cyprinodontiformes</taxon>
        <taxon>Goodeidae</taxon>
        <taxon>Ataeniobius</taxon>
    </lineage>
</organism>
<name>A0ABU7C900_9TELE</name>
<gene>
    <name evidence="1" type="ORF">ATANTOWER_019428</name>
</gene>
<keyword evidence="2" id="KW-1185">Reference proteome</keyword>
<comment type="caution">
    <text evidence="1">The sequence shown here is derived from an EMBL/GenBank/DDBJ whole genome shotgun (WGS) entry which is preliminary data.</text>
</comment>
<accession>A0ABU7C900</accession>
<protein>
    <submittedName>
        <fullName evidence="1">Uncharacterized protein</fullName>
    </submittedName>
</protein>
<reference evidence="1 2" key="1">
    <citation type="submission" date="2021-07" db="EMBL/GenBank/DDBJ databases">
        <authorList>
            <person name="Palmer J.M."/>
        </authorList>
    </citation>
    <scope>NUCLEOTIDE SEQUENCE [LARGE SCALE GENOMIC DNA]</scope>
    <source>
        <strain evidence="1 2">AT_MEX2019</strain>
        <tissue evidence="1">Muscle</tissue>
    </source>
</reference>
<sequence>MVVIIIKAINTLTSISITVMNTVEMEQRLYESQCRHVRAQKPFHILLAGLRHGFTLQNTQACTHTHPHRNYILYQIKFSVRLHKNKPIHRAEPEGSMSLQISFTYLTSLLVSFLQENPQSETF</sequence>